<evidence type="ECO:0000313" key="7">
    <source>
        <dbReference type="EMBL" id="MDP9832837.1"/>
    </source>
</evidence>
<evidence type="ECO:0000256" key="2">
    <source>
        <dbReference type="ARBA" id="ARBA00022692"/>
    </source>
</evidence>
<comment type="subcellular location">
    <subcellularLocation>
        <location evidence="1">Membrane</location>
        <topology evidence="1">Multi-pass membrane protein</topology>
    </subcellularLocation>
</comment>
<dbReference type="EMBL" id="JAUSQL010000001">
    <property type="protein sequence ID" value="MDP9832837.1"/>
    <property type="molecule type" value="Genomic_DNA"/>
</dbReference>
<sequence length="191" mass="20084">MMRTLWHIWEALAATIGGVVGWLIGGFDGFLAALVALVTIDYITGVIAAYVTGELSSEVGFKGIARKVVIFTLVGVANLLDVHVLGEAGILRTATIFFYLANEGLSIIENATRIGLPVPDKLRDALATITTKSGGKHRLEDGFIDRVLDPGPPGDPVPPSSGYTDEDHTPSTPRVGGTSISPPTTSSDKEA</sequence>
<feature type="transmembrane region" description="Helical" evidence="6">
    <location>
        <begin position="30"/>
        <end position="52"/>
    </location>
</feature>
<feature type="compositionally biased region" description="Low complexity" evidence="5">
    <location>
        <begin position="178"/>
        <end position="191"/>
    </location>
</feature>
<name>A0ABT9PJE3_9ACTO</name>
<dbReference type="InterPro" id="IPR006480">
    <property type="entry name" value="Phage_holin_4_1"/>
</dbReference>
<protein>
    <submittedName>
        <fullName evidence="7">Toxin secretion/phage lysis holin</fullName>
    </submittedName>
</protein>
<keyword evidence="2 6" id="KW-0812">Transmembrane</keyword>
<keyword evidence="8" id="KW-1185">Reference proteome</keyword>
<feature type="region of interest" description="Disordered" evidence="5">
    <location>
        <begin position="141"/>
        <end position="191"/>
    </location>
</feature>
<feature type="compositionally biased region" description="Pro residues" evidence="5">
    <location>
        <begin position="150"/>
        <end position="159"/>
    </location>
</feature>
<evidence type="ECO:0000256" key="1">
    <source>
        <dbReference type="ARBA" id="ARBA00004141"/>
    </source>
</evidence>
<accession>A0ABT9PJE3</accession>
<evidence type="ECO:0000313" key="8">
    <source>
        <dbReference type="Proteomes" id="UP001230145"/>
    </source>
</evidence>
<organism evidence="7 8">
    <name type="scientific">Trueperella abortisuis</name>
    <dbReference type="NCBI Taxonomy" id="445930"/>
    <lineage>
        <taxon>Bacteria</taxon>
        <taxon>Bacillati</taxon>
        <taxon>Actinomycetota</taxon>
        <taxon>Actinomycetes</taxon>
        <taxon>Actinomycetales</taxon>
        <taxon>Actinomycetaceae</taxon>
        <taxon>Trueperella</taxon>
    </lineage>
</organism>
<feature type="transmembrane region" description="Helical" evidence="6">
    <location>
        <begin position="7"/>
        <end position="24"/>
    </location>
</feature>
<dbReference type="NCBIfam" id="TIGR01593">
    <property type="entry name" value="holin_tox_secr"/>
    <property type="match status" value="1"/>
</dbReference>
<evidence type="ECO:0000256" key="4">
    <source>
        <dbReference type="ARBA" id="ARBA00023136"/>
    </source>
</evidence>
<feature type="transmembrane region" description="Helical" evidence="6">
    <location>
        <begin position="64"/>
        <end position="86"/>
    </location>
</feature>
<dbReference type="Proteomes" id="UP001230145">
    <property type="component" value="Unassembled WGS sequence"/>
</dbReference>
<comment type="caution">
    <text evidence="7">The sequence shown here is derived from an EMBL/GenBank/DDBJ whole genome shotgun (WGS) entry which is preliminary data.</text>
</comment>
<evidence type="ECO:0000256" key="5">
    <source>
        <dbReference type="SAM" id="MobiDB-lite"/>
    </source>
</evidence>
<evidence type="ECO:0000256" key="6">
    <source>
        <dbReference type="SAM" id="Phobius"/>
    </source>
</evidence>
<proteinExistence type="predicted"/>
<gene>
    <name evidence="7" type="ORF">J2S45_001516</name>
</gene>
<dbReference type="Pfam" id="PF05105">
    <property type="entry name" value="Phage_holin_4_1"/>
    <property type="match status" value="1"/>
</dbReference>
<reference evidence="7 8" key="1">
    <citation type="submission" date="2023-07" db="EMBL/GenBank/DDBJ databases">
        <title>Sequencing the genomes of 1000 actinobacteria strains.</title>
        <authorList>
            <person name="Klenk H.-P."/>
        </authorList>
    </citation>
    <scope>NUCLEOTIDE SEQUENCE [LARGE SCALE GENOMIC DNA]</scope>
    <source>
        <strain evidence="7 8">DSM 19515</strain>
    </source>
</reference>
<evidence type="ECO:0000256" key="3">
    <source>
        <dbReference type="ARBA" id="ARBA00022989"/>
    </source>
</evidence>
<keyword evidence="3 6" id="KW-1133">Transmembrane helix</keyword>
<keyword evidence="4 6" id="KW-0472">Membrane</keyword>